<dbReference type="AlphaFoldDB" id="J8ZTD1"/>
<keyword evidence="3" id="KW-1185">Reference proteome</keyword>
<feature type="compositionally biased region" description="Basic and acidic residues" evidence="1">
    <location>
        <begin position="115"/>
        <end position="124"/>
    </location>
</feature>
<feature type="compositionally biased region" description="Basic and acidic residues" evidence="1">
    <location>
        <begin position="174"/>
        <end position="196"/>
    </location>
</feature>
<organism evidence="2 3">
    <name type="scientific">Edhazardia aedis (strain USNM 41457)</name>
    <name type="common">Microsporidian parasite</name>
    <dbReference type="NCBI Taxonomy" id="1003232"/>
    <lineage>
        <taxon>Eukaryota</taxon>
        <taxon>Fungi</taxon>
        <taxon>Fungi incertae sedis</taxon>
        <taxon>Microsporidia</taxon>
        <taxon>Edhazardia</taxon>
    </lineage>
</organism>
<gene>
    <name evidence="2" type="ORF">EDEG_02672</name>
</gene>
<feature type="compositionally biased region" description="Basic and acidic residues" evidence="1">
    <location>
        <begin position="263"/>
        <end position="279"/>
    </location>
</feature>
<sequence length="413" mass="46377">MAIKKRPVLDNEISSTNDKSSKEASVEIINENDMNFIKLKPINVISGKNSKETTIETDPGEQKKNVEDEFVELKPGSADGESPKIEITDLNSGKIAGKSTDETGDQNNNQEADEDASKVIKIDRNGTSSPESELNDKESKFDKADTSNRIEDDDGYEKGDDFDEEDQKYSASESDQKTSDLENDSSKSQENEKNNNNEKPLNEISDSTVFPSKKLINSHEITEIPLKSAETKTTYDPSDNTVTVCEKKKLPDKQKGPTFKIIKKPEIPDNKTKNKQKKPETIVLSLEGIDKKGHSIEPKKIVLDLNDIVDPSKSKQPIKYSIKPVSKNKKLSFKIKNPTPNVQIDVESPKAIPRKRDFKVKKKLDENQPPKLKIDMSKLSKPLIIDPMLFVTNEDGKPRSKYIIEVDCKKKQS</sequence>
<proteinExistence type="predicted"/>
<evidence type="ECO:0000256" key="1">
    <source>
        <dbReference type="SAM" id="MobiDB-lite"/>
    </source>
</evidence>
<comment type="caution">
    <text evidence="2">The sequence shown here is derived from an EMBL/GenBank/DDBJ whole genome shotgun (WGS) entry which is preliminary data.</text>
</comment>
<protein>
    <submittedName>
        <fullName evidence="2">Uncharacterized protein</fullName>
    </submittedName>
</protein>
<dbReference type="EMBL" id="AFBI03000050">
    <property type="protein sequence ID" value="EJW02943.1"/>
    <property type="molecule type" value="Genomic_DNA"/>
</dbReference>
<dbReference type="InParanoid" id="J8ZTD1"/>
<reference evidence="2 3" key="1">
    <citation type="submission" date="2011-08" db="EMBL/GenBank/DDBJ databases">
        <authorList>
            <person name="Liu Z.J."/>
            <person name="Shi F.L."/>
            <person name="Lu J.Q."/>
            <person name="Li M."/>
            <person name="Wang Z.L."/>
        </authorList>
    </citation>
    <scope>NUCLEOTIDE SEQUENCE [LARGE SCALE GENOMIC DNA]</scope>
    <source>
        <strain evidence="2 3">USNM 41457</strain>
    </source>
</reference>
<feature type="compositionally biased region" description="Acidic residues" evidence="1">
    <location>
        <begin position="151"/>
        <end position="166"/>
    </location>
</feature>
<feature type="compositionally biased region" description="Basic and acidic residues" evidence="1">
    <location>
        <begin position="49"/>
        <end position="67"/>
    </location>
</feature>
<name>J8ZTD1_EDHAE</name>
<evidence type="ECO:0000313" key="2">
    <source>
        <dbReference type="EMBL" id="EJW02943.1"/>
    </source>
</evidence>
<feature type="region of interest" description="Disordered" evidence="1">
    <location>
        <begin position="1"/>
        <end position="25"/>
    </location>
</feature>
<accession>J8ZTD1</accession>
<dbReference type="Proteomes" id="UP000003163">
    <property type="component" value="Unassembled WGS sequence"/>
</dbReference>
<feature type="region of interest" description="Disordered" evidence="1">
    <location>
        <begin position="255"/>
        <end position="279"/>
    </location>
</feature>
<dbReference type="HOGENOM" id="CLU_665682_0_0_1"/>
<reference evidence="3" key="2">
    <citation type="submission" date="2015-07" db="EMBL/GenBank/DDBJ databases">
        <title>Contrasting host-pathogen interactions and genome evolution in two generalist and specialist microsporidian pathogens of mosquitoes.</title>
        <authorList>
            <consortium name="The Broad Institute Genomics Platform"/>
            <consortium name="The Broad Institute Genome Sequencing Center for Infectious Disease"/>
            <person name="Cuomo C.A."/>
            <person name="Sanscrainte N.D."/>
            <person name="Goldberg J.M."/>
            <person name="Heiman D."/>
            <person name="Young S."/>
            <person name="Zeng Q."/>
            <person name="Becnel J.J."/>
            <person name="Birren B.W."/>
        </authorList>
    </citation>
    <scope>NUCLEOTIDE SEQUENCE [LARGE SCALE GENOMIC DNA]</scope>
    <source>
        <strain evidence="3">USNM 41457</strain>
    </source>
</reference>
<feature type="compositionally biased region" description="Basic and acidic residues" evidence="1">
    <location>
        <begin position="134"/>
        <end position="150"/>
    </location>
</feature>
<evidence type="ECO:0000313" key="3">
    <source>
        <dbReference type="Proteomes" id="UP000003163"/>
    </source>
</evidence>
<dbReference type="VEuPathDB" id="MicrosporidiaDB:EDEG_02672"/>
<feature type="region of interest" description="Disordered" evidence="1">
    <location>
        <begin position="45"/>
        <end position="212"/>
    </location>
</feature>